<dbReference type="CDD" id="cd06257">
    <property type="entry name" value="DnaJ"/>
    <property type="match status" value="1"/>
</dbReference>
<dbReference type="EMBL" id="JAMZMK010007852">
    <property type="protein sequence ID" value="KAI7742946.1"/>
    <property type="molecule type" value="Genomic_DNA"/>
</dbReference>
<dbReference type="InterPro" id="IPR001623">
    <property type="entry name" value="DnaJ_domain"/>
</dbReference>
<evidence type="ECO:0000259" key="2">
    <source>
        <dbReference type="PROSITE" id="PS50076"/>
    </source>
</evidence>
<dbReference type="InterPro" id="IPR024593">
    <property type="entry name" value="DUF3444"/>
</dbReference>
<feature type="region of interest" description="Disordered" evidence="1">
    <location>
        <begin position="593"/>
        <end position="623"/>
    </location>
</feature>
<dbReference type="Pfam" id="PF11926">
    <property type="entry name" value="DUF3444"/>
    <property type="match status" value="1"/>
</dbReference>
<dbReference type="AlphaFoldDB" id="A0AAD5GJX9"/>
<organism evidence="3 4">
    <name type="scientific">Ambrosia artemisiifolia</name>
    <name type="common">Common ragweed</name>
    <dbReference type="NCBI Taxonomy" id="4212"/>
    <lineage>
        <taxon>Eukaryota</taxon>
        <taxon>Viridiplantae</taxon>
        <taxon>Streptophyta</taxon>
        <taxon>Embryophyta</taxon>
        <taxon>Tracheophyta</taxon>
        <taxon>Spermatophyta</taxon>
        <taxon>Magnoliopsida</taxon>
        <taxon>eudicotyledons</taxon>
        <taxon>Gunneridae</taxon>
        <taxon>Pentapetalae</taxon>
        <taxon>asterids</taxon>
        <taxon>campanulids</taxon>
        <taxon>Asterales</taxon>
        <taxon>Asteraceae</taxon>
        <taxon>Asteroideae</taxon>
        <taxon>Heliantheae alliance</taxon>
        <taxon>Heliantheae</taxon>
        <taxon>Ambrosia</taxon>
    </lineage>
</organism>
<proteinExistence type="predicted"/>
<feature type="region of interest" description="Disordered" evidence="1">
    <location>
        <begin position="142"/>
        <end position="161"/>
    </location>
</feature>
<dbReference type="Proteomes" id="UP001206925">
    <property type="component" value="Unassembled WGS sequence"/>
</dbReference>
<dbReference type="SUPFAM" id="SSF46565">
    <property type="entry name" value="Chaperone J-domain"/>
    <property type="match status" value="1"/>
</dbReference>
<keyword evidence="4" id="KW-1185">Reference proteome</keyword>
<sequence length="623" mass="70841">MPSFILFITGRVMECNKEEAVRAKELAEKKMEIKDFSGALKIAVKAQQLYPELENISQLILVCEVHCSAEKRSYGTDKDWYGILKVEPSADDIAIKKQYRKLALVLHPDKNNFAGSTDAFKLIGEAQRVLLDRDKRLIHDSKRRAFGNISNPKQQPNRQSNVQYQHPWNQGHSGNSQFTGVNGHSPTFWTGCPFCTVRYQFYRDVLNKSIVCQSCKKPFTAYELNAQSATAAATKAKTPNQTRPHLNRASPKPAEAAKRTFTTKPVFEKKDPFKAQGNVNRKRKKRVEESSESSDGSESSEPEEDVDVHSVPNNDGEERRRSSRSKRDVSYKENGNDIDKDDDNVVNDATPSKPVEKEAKKTKLDDEQSPEDKRDSDNKGGESANDDDEDEERKTFEVPDPEFSDFDKYRKEESFKAGQIWACYDTQDAMPRFYALIKKISPGFKLQIQWFKPEPVTEDEKNWVDADLPVSCGKYKHEKNDKADDIFSFSHLVVSEAGQKVKTLTVYPKKGETWAVFKNWSMNWSSLYEDDDVERKYEYEFVEVLSDFDEEAGGRVAYLEKVKGFVSVFRRKAAAAEMVIAGSEKYRFAHKVPSDKMSGEEEDGVPKGSFELDPAGLPGSIFE</sequence>
<feature type="compositionally biased region" description="Basic and acidic residues" evidence="1">
    <location>
        <begin position="354"/>
        <end position="380"/>
    </location>
</feature>
<gene>
    <name evidence="3" type="ORF">M8C21_010417</name>
</gene>
<reference evidence="3" key="1">
    <citation type="submission" date="2022-06" db="EMBL/GenBank/DDBJ databases">
        <title>Uncovering the hologenomic basis of an extraordinary plant invasion.</title>
        <authorList>
            <person name="Bieker V.C."/>
            <person name="Martin M.D."/>
            <person name="Gilbert T."/>
            <person name="Hodgins K."/>
            <person name="Battlay P."/>
            <person name="Petersen B."/>
            <person name="Wilson J."/>
        </authorList>
    </citation>
    <scope>NUCLEOTIDE SEQUENCE</scope>
    <source>
        <strain evidence="3">AA19_3_7</strain>
        <tissue evidence="3">Leaf</tissue>
    </source>
</reference>
<feature type="compositionally biased region" description="Basic and acidic residues" evidence="1">
    <location>
        <begin position="316"/>
        <end position="338"/>
    </location>
</feature>
<feature type="region of interest" description="Disordered" evidence="1">
    <location>
        <begin position="233"/>
        <end position="404"/>
    </location>
</feature>
<dbReference type="PANTHER" id="PTHR45089">
    <property type="entry name" value="DNAJ HEAT SHOCK AMINO-TERMINAL DOMAIN PROTEIN-RELATED"/>
    <property type="match status" value="1"/>
</dbReference>
<protein>
    <recommendedName>
        <fullName evidence="2">J domain-containing protein</fullName>
    </recommendedName>
</protein>
<comment type="caution">
    <text evidence="3">The sequence shown here is derived from an EMBL/GenBank/DDBJ whole genome shotgun (WGS) entry which is preliminary data.</text>
</comment>
<dbReference type="SMART" id="SM00271">
    <property type="entry name" value="DnaJ"/>
    <property type="match status" value="1"/>
</dbReference>
<evidence type="ECO:0000313" key="3">
    <source>
        <dbReference type="EMBL" id="KAI7742946.1"/>
    </source>
</evidence>
<accession>A0AAD5GJX9</accession>
<evidence type="ECO:0000313" key="4">
    <source>
        <dbReference type="Proteomes" id="UP001206925"/>
    </source>
</evidence>
<dbReference type="PRINTS" id="PR00625">
    <property type="entry name" value="JDOMAIN"/>
</dbReference>
<name>A0AAD5GJX9_AMBAR</name>
<dbReference type="PANTHER" id="PTHR45089:SF24">
    <property type="entry name" value="DNAJ HEAT SHOCK N-TERMINAL DOMAIN-CONTAINING PROTEIN"/>
    <property type="match status" value="1"/>
</dbReference>
<dbReference type="Pfam" id="PF00226">
    <property type="entry name" value="DnaJ"/>
    <property type="match status" value="1"/>
</dbReference>
<dbReference type="InterPro" id="IPR036869">
    <property type="entry name" value="J_dom_sf"/>
</dbReference>
<feature type="domain" description="J" evidence="2">
    <location>
        <begin position="79"/>
        <end position="143"/>
    </location>
</feature>
<feature type="compositionally biased region" description="Polar residues" evidence="1">
    <location>
        <begin position="148"/>
        <end position="161"/>
    </location>
</feature>
<dbReference type="PROSITE" id="PS50076">
    <property type="entry name" value="DNAJ_2"/>
    <property type="match status" value="1"/>
</dbReference>
<dbReference type="Gene3D" id="1.10.287.110">
    <property type="entry name" value="DnaJ domain"/>
    <property type="match status" value="1"/>
</dbReference>
<evidence type="ECO:0000256" key="1">
    <source>
        <dbReference type="SAM" id="MobiDB-lite"/>
    </source>
</evidence>